<feature type="region of interest" description="Disordered" evidence="1">
    <location>
        <begin position="1447"/>
        <end position="1634"/>
    </location>
</feature>
<feature type="compositionally biased region" description="Polar residues" evidence="1">
    <location>
        <begin position="993"/>
        <end position="1004"/>
    </location>
</feature>
<feature type="compositionally biased region" description="Low complexity" evidence="1">
    <location>
        <begin position="32"/>
        <end position="50"/>
    </location>
</feature>
<sequence>MATPANNPFGAPPSQVLNNPFGAPAPAPAPAPASSQPAPAPNQQFQNPFGAAASQTNPFGSPAANPFGAPVKNPFGAPASGTKQQPSSGAASGAPPAPRSAFGSPAVSPGSSSRQLSPAPPLQLNNPFGTPPTGPKSSRSPSPSGSRAQPTEPSSRSSGSKSAEANTMARKNKSAGGKPAAPANSGGSGGQGGGQGTKGGAAGKGGSSNGGFGGRQGHDQGTQLANPFAGANPFAKQPMAQQPAGASSTQSRQNVRGKQQAGRQERHQPPSSSRASGQKMVDRGPTERTKELSSFAYDYANKLYDHLKKEGIHPPKWPADPGDPSKRAAIENLKEAYKKYRARVYASLRKADLIDDPEKRRKLEDALPFKGICESMCPEFEQVSRIAEYDVKTEEKELRPDGLTMWPDPAKMVKKFGRSAAGQDAPLPMDVRSVDALRRTTDYLFNDLLQSESNLPSMHNFLWDRTRAVRKDFTFHSQKSAEEMKDMVYCFETITRFHATALHLLSKKGVANEDFDQKQEIEQLGRTILSLIEAYDVCRDKRVHCENEAEFRAYYLLLNAHDPSIARRIPTWGAEFWFESEEVQTALSLIQAMDDVREPKGPIKPRVGTTLSDTSFTNYFAIVEDPRVSYTMACIAEIHFTSVRQAILRNLVRGYARHRDAPRTITASDLNAMLRFDTPDEAVEFAELHGFEFSTWVPDGRNPVTEPYLLLNNKKKTVPSPRVRQAFSGTLVERKRTTQSLPYVIYNTIFEEPAEKPPGGGSPDSLFSEDSGLFVTQTPASEPLAETNLAPLPPPPSKQSASPTTSSWSFGTPASSTPFSMGTSTTAPAFSGFSAPKPTASLFPGSSAASGQPTPQPRVGQSPFSSLSSQSAAAAAAAPTTITTTTIGTDAKPATTPAQVQPAPTEQTTTTSTTTASPFAPAKPTEGSSPFGFLKSSSSVPSLPNFAQPTQPQPSTTSPSVPSPLGNAAPKPTTTFGPSQDTATAQKKPPDSALSTSNLGSTNPPAGASPFPATTLPGQATQQSTASPSAVPTIYITPPSFTAPTTQGLQPPVPASPSKPFGQEPQRGVDAGATAPSTVAPKPPPPPKRDLLGDFTKWFVKGDDGLMEQFTEEFLRHILWGVWQDFEREREERKRKEEEKESWRLAREHQTYRLRLKYFYRWRNNARALATKRILREGREKMRLYREQQKEVRRRQQEEKEKADREAKRAAKRQLMEDTHRFSLLASSSAAAGRRRRGSVAYSADYVSNNDPEEQLLASGVFSGLGDDPRSLARRVVREAAGDADNEAWATGSATRSFRYPESELELELEPPRTSSPDTSSVGGGKREGWKTRSLREKFGLEPRRSLSAGGGSLSSLSSRFRQSLPGTNSRTTNFAASLSSSSRKRSAAAGGEESDDDPGARRLLQYGGAKAAAGSGLVRSTHWDLRARGFVPMPDGKWLPEALANKQLQQQQQQQQQQQGLGSPEDGLVDAAPDVDMASDAGRAASPTPSDWRLRLAKLKRYRPLAQHGHSSRHSVDLPQQTPTTTGLSTPPRGILSTSPPHPPFTSASAAAAAATATATIMQPPPLGGWRGEDGPIGGVGKRKRGPDDTGENEDEGHEDGAQQQRRSREPSPSAKKKAAAAAAAAAATGAVVVPGRAETYAMVENTKRMLRELREAMDRADRDAREEVY</sequence>
<protein>
    <recommendedName>
        <fullName evidence="2">SAC3/GANP/THP3 conserved domain-containing protein</fullName>
    </recommendedName>
</protein>
<feature type="region of interest" description="Disordered" evidence="1">
    <location>
        <begin position="1"/>
        <end position="292"/>
    </location>
</feature>
<keyword evidence="4" id="KW-1185">Reference proteome</keyword>
<accession>G2Q7W4</accession>
<evidence type="ECO:0000313" key="4">
    <source>
        <dbReference type="Proteomes" id="UP000007322"/>
    </source>
</evidence>
<dbReference type="OMA" id="QKWPREL"/>
<feature type="compositionally biased region" description="Basic and acidic residues" evidence="1">
    <location>
        <begin position="280"/>
        <end position="291"/>
    </location>
</feature>
<dbReference type="GeneID" id="11512045"/>
<feature type="compositionally biased region" description="Low complexity" evidence="1">
    <location>
        <begin position="1354"/>
        <end position="1365"/>
    </location>
</feature>
<feature type="compositionally biased region" description="Low complexity" evidence="1">
    <location>
        <begin position="86"/>
        <end position="106"/>
    </location>
</feature>
<dbReference type="InParanoid" id="G2Q7W4"/>
<dbReference type="HOGENOM" id="CLU_001323_1_1_1"/>
<feature type="compositionally biased region" description="Low complexity" evidence="1">
    <location>
        <begin position="135"/>
        <end position="147"/>
    </location>
</feature>
<feature type="region of interest" description="Disordered" evidence="1">
    <location>
        <begin position="785"/>
        <end position="823"/>
    </location>
</feature>
<dbReference type="VEuPathDB" id="FungiDB:MYCTH_2300672"/>
<evidence type="ECO:0000313" key="3">
    <source>
        <dbReference type="EMBL" id="AEO56121.1"/>
    </source>
</evidence>
<feature type="compositionally biased region" description="Low complexity" evidence="1">
    <location>
        <begin position="1546"/>
        <end position="1561"/>
    </location>
</feature>
<feature type="region of interest" description="Disordered" evidence="1">
    <location>
        <begin position="1187"/>
        <end position="1213"/>
    </location>
</feature>
<dbReference type="STRING" id="573729.G2Q7W4"/>
<feature type="compositionally biased region" description="Polar residues" evidence="1">
    <location>
        <begin position="798"/>
        <end position="823"/>
    </location>
</feature>
<dbReference type="PANTHER" id="PTHR12436">
    <property type="entry name" value="80 KDA MCM3-ASSOCIATED PROTEIN"/>
    <property type="match status" value="1"/>
</dbReference>
<feature type="compositionally biased region" description="Polar residues" evidence="1">
    <location>
        <begin position="1039"/>
        <end position="1049"/>
    </location>
</feature>
<dbReference type="GO" id="GO:0005737">
    <property type="term" value="C:cytoplasm"/>
    <property type="evidence" value="ECO:0007669"/>
    <property type="project" value="TreeGrafter"/>
</dbReference>
<feature type="compositionally biased region" description="Low complexity" evidence="1">
    <location>
        <begin position="1448"/>
        <end position="1463"/>
    </location>
</feature>
<evidence type="ECO:0000259" key="2">
    <source>
        <dbReference type="Pfam" id="PF03399"/>
    </source>
</evidence>
<feature type="region of interest" description="Disordered" evidence="1">
    <location>
        <begin position="1301"/>
        <end position="1402"/>
    </location>
</feature>
<feature type="compositionally biased region" description="Polar residues" evidence="1">
    <location>
        <begin position="244"/>
        <end position="257"/>
    </location>
</feature>
<dbReference type="Pfam" id="PF03399">
    <property type="entry name" value="SAC3_GANP"/>
    <property type="match status" value="1"/>
</dbReference>
<feature type="compositionally biased region" description="Gly residues" evidence="1">
    <location>
        <begin position="186"/>
        <end position="215"/>
    </location>
</feature>
<feature type="compositionally biased region" description="Low complexity" evidence="1">
    <location>
        <begin position="948"/>
        <end position="964"/>
    </location>
</feature>
<dbReference type="OrthoDB" id="264795at2759"/>
<feature type="compositionally biased region" description="Polar residues" evidence="1">
    <location>
        <begin position="1519"/>
        <end position="1530"/>
    </location>
</feature>
<evidence type="ECO:0000256" key="1">
    <source>
        <dbReference type="SAM" id="MobiDB-lite"/>
    </source>
</evidence>
<gene>
    <name evidence="3" type="ORF">MYCTH_2300672</name>
</gene>
<dbReference type="RefSeq" id="XP_003661366.1">
    <property type="nucleotide sequence ID" value="XM_003661318.1"/>
</dbReference>
<feature type="compositionally biased region" description="Polar residues" evidence="1">
    <location>
        <begin position="1366"/>
        <end position="1375"/>
    </location>
</feature>
<dbReference type="GO" id="GO:0006406">
    <property type="term" value="P:mRNA export from nucleus"/>
    <property type="evidence" value="ECO:0007669"/>
    <property type="project" value="TreeGrafter"/>
</dbReference>
<dbReference type="InterPro" id="IPR005062">
    <property type="entry name" value="SAC3/GANP/THP3_conserved"/>
</dbReference>
<feature type="compositionally biased region" description="Basic and acidic residues" evidence="1">
    <location>
        <begin position="1325"/>
        <end position="1345"/>
    </location>
</feature>
<dbReference type="GO" id="GO:0070390">
    <property type="term" value="C:transcription export complex 2"/>
    <property type="evidence" value="ECO:0007669"/>
    <property type="project" value="TreeGrafter"/>
</dbReference>
<feature type="compositionally biased region" description="Acidic residues" evidence="1">
    <location>
        <begin position="1590"/>
        <end position="1599"/>
    </location>
</feature>
<feature type="compositionally biased region" description="Low complexity" evidence="1">
    <location>
        <begin position="174"/>
        <end position="185"/>
    </location>
</feature>
<dbReference type="eggNOG" id="KOG1860">
    <property type="taxonomic scope" value="Eukaryota"/>
</dbReference>
<dbReference type="Gene3D" id="1.25.40.990">
    <property type="match status" value="1"/>
</dbReference>
<dbReference type="InterPro" id="IPR045107">
    <property type="entry name" value="SAC3/GANP/THP3"/>
</dbReference>
<dbReference type="Proteomes" id="UP000007322">
    <property type="component" value="Chromosome 2"/>
</dbReference>
<proteinExistence type="predicted"/>
<feature type="region of interest" description="Disordered" evidence="1">
    <location>
        <begin position="841"/>
        <end position="1090"/>
    </location>
</feature>
<feature type="compositionally biased region" description="Polar residues" evidence="1">
    <location>
        <begin position="1016"/>
        <end position="1030"/>
    </location>
</feature>
<dbReference type="EMBL" id="CP003003">
    <property type="protein sequence ID" value="AEO56121.1"/>
    <property type="molecule type" value="Genomic_DNA"/>
</dbReference>
<organism evidence="3 4">
    <name type="scientific">Thermothelomyces thermophilus (strain ATCC 42464 / BCRC 31852 / DSM 1799)</name>
    <name type="common">Sporotrichum thermophile</name>
    <dbReference type="NCBI Taxonomy" id="573729"/>
    <lineage>
        <taxon>Eukaryota</taxon>
        <taxon>Fungi</taxon>
        <taxon>Dikarya</taxon>
        <taxon>Ascomycota</taxon>
        <taxon>Pezizomycotina</taxon>
        <taxon>Sordariomycetes</taxon>
        <taxon>Sordariomycetidae</taxon>
        <taxon>Sordariales</taxon>
        <taxon>Chaetomiaceae</taxon>
        <taxon>Thermothelomyces</taxon>
    </lineage>
</organism>
<dbReference type="PANTHER" id="PTHR12436:SF3">
    <property type="entry name" value="GERMINAL-CENTER ASSOCIATED NUCLEAR PROTEIN"/>
    <property type="match status" value="1"/>
</dbReference>
<dbReference type="KEGG" id="mtm:MYCTH_2300672"/>
<name>G2Q7W4_THET4</name>
<feature type="compositionally biased region" description="Low complexity" evidence="1">
    <location>
        <begin position="862"/>
        <end position="939"/>
    </location>
</feature>
<reference evidence="3 4" key="1">
    <citation type="journal article" date="2011" name="Nat. Biotechnol.">
        <title>Comparative genomic analysis of the thermophilic biomass-degrading fungi Myceliophthora thermophila and Thielavia terrestris.</title>
        <authorList>
            <person name="Berka R.M."/>
            <person name="Grigoriev I.V."/>
            <person name="Otillar R."/>
            <person name="Salamov A."/>
            <person name="Grimwood J."/>
            <person name="Reid I."/>
            <person name="Ishmael N."/>
            <person name="John T."/>
            <person name="Darmond C."/>
            <person name="Moisan M.-C."/>
            <person name="Henrissat B."/>
            <person name="Coutinho P.M."/>
            <person name="Lombard V."/>
            <person name="Natvig D.O."/>
            <person name="Lindquist E."/>
            <person name="Schmutz J."/>
            <person name="Lucas S."/>
            <person name="Harris P."/>
            <person name="Powlowski J."/>
            <person name="Bellemare A."/>
            <person name="Taylor D."/>
            <person name="Butler G."/>
            <person name="de Vries R.P."/>
            <person name="Allijn I.E."/>
            <person name="van den Brink J."/>
            <person name="Ushinsky S."/>
            <person name="Storms R."/>
            <person name="Powell A.J."/>
            <person name="Paulsen I.T."/>
            <person name="Elbourne L.D.H."/>
            <person name="Baker S.E."/>
            <person name="Magnuson J."/>
            <person name="LaBoissiere S."/>
            <person name="Clutterbuck A.J."/>
            <person name="Martinez D."/>
            <person name="Wogulis M."/>
            <person name="de Leon A.L."/>
            <person name="Rey M.W."/>
            <person name="Tsang A."/>
        </authorList>
    </citation>
    <scope>NUCLEOTIDE SEQUENCE [LARGE SCALE GENOMIC DNA]</scope>
    <source>
        <strain evidence="4">ATCC 42464 / BCRC 31852 / DSM 1799</strain>
    </source>
</reference>
<feature type="domain" description="SAC3/GANP/THP3 conserved" evidence="2">
    <location>
        <begin position="376"/>
        <end position="694"/>
    </location>
</feature>
<feature type="compositionally biased region" description="Polar residues" evidence="1">
    <location>
        <begin position="972"/>
        <end position="985"/>
    </location>
</feature>